<dbReference type="PROSITE" id="PS51318">
    <property type="entry name" value="TAT"/>
    <property type="match status" value="1"/>
</dbReference>
<gene>
    <name evidence="2" type="ORF">BRAN1462_LOCUS58243</name>
</gene>
<dbReference type="EMBL" id="HBGW01091821">
    <property type="protein sequence ID" value="CAD9640421.1"/>
    <property type="molecule type" value="Transcribed_RNA"/>
</dbReference>
<reference evidence="2" key="1">
    <citation type="submission" date="2021-01" db="EMBL/GenBank/DDBJ databases">
        <authorList>
            <person name="Corre E."/>
            <person name="Pelletier E."/>
            <person name="Niang G."/>
            <person name="Scheremetjew M."/>
            <person name="Finn R."/>
            <person name="Kale V."/>
            <person name="Holt S."/>
            <person name="Cochrane G."/>
            <person name="Meng A."/>
            <person name="Brown T."/>
            <person name="Cohen L."/>
        </authorList>
    </citation>
    <scope>NUCLEOTIDE SEQUENCE</scope>
    <source>
        <strain evidence="2">RCC3387</strain>
    </source>
</reference>
<sequence>MSLPRRTALAVTAVALLAVAPAACMAGSFRAVRDDGCGPGRTCCSYKIPQDITKVCLRDGHGLPTPCPDAHAMEEHLYPDPETGEPRMSRSPASYYSATSLGKHSSCHEAGIARLAINPTYYFEGEAFPIAMMDFDAGFYRLMESDSED</sequence>
<evidence type="ECO:0000256" key="1">
    <source>
        <dbReference type="SAM" id="SignalP"/>
    </source>
</evidence>
<evidence type="ECO:0000313" key="2">
    <source>
        <dbReference type="EMBL" id="CAD9640421.1"/>
    </source>
</evidence>
<organism evidence="2">
    <name type="scientific">Zooxanthella nutricula</name>
    <dbReference type="NCBI Taxonomy" id="1333877"/>
    <lineage>
        <taxon>Eukaryota</taxon>
        <taxon>Sar</taxon>
        <taxon>Alveolata</taxon>
        <taxon>Dinophyceae</taxon>
        <taxon>Peridiniales</taxon>
        <taxon>Peridiniales incertae sedis</taxon>
        <taxon>Zooxanthella</taxon>
    </lineage>
</organism>
<keyword evidence="1" id="KW-0732">Signal</keyword>
<proteinExistence type="predicted"/>
<name>A0A7S2VNH5_9DINO</name>
<protein>
    <submittedName>
        <fullName evidence="2">Uncharacterized protein</fullName>
    </submittedName>
</protein>
<accession>A0A7S2VNH5</accession>
<dbReference type="InterPro" id="IPR006311">
    <property type="entry name" value="TAT_signal"/>
</dbReference>
<feature type="chain" id="PRO_5030969138" evidence="1">
    <location>
        <begin position="27"/>
        <end position="149"/>
    </location>
</feature>
<feature type="signal peptide" evidence="1">
    <location>
        <begin position="1"/>
        <end position="26"/>
    </location>
</feature>
<dbReference type="AlphaFoldDB" id="A0A7S2VNH5"/>